<dbReference type="RefSeq" id="WP_111470685.1">
    <property type="nucleotide sequence ID" value="NZ_QLIX01000010.1"/>
</dbReference>
<dbReference type="Gene3D" id="3.40.50.10330">
    <property type="entry name" value="Probable inorganic polyphosphate/atp-NAD kinase, domain 1"/>
    <property type="match status" value="1"/>
</dbReference>
<dbReference type="Pfam" id="PF00781">
    <property type="entry name" value="DAGK_cat"/>
    <property type="match status" value="1"/>
</dbReference>
<sequence length="343" mass="36113">MLRQPLAASPVARGEDAGAGTIAIETTATETAGAGRPAEPGPPTGRTLLIVNRRARNGAEQAEAAIAALAGAGLDVHPYDPPEEMGCAEAVTTGLAQGERLGGFDRVVIGGGDGTLNGAIPGLRRAGLPFGIMPLGTANDLARSLGIPFDLEGAARVIATAAPRPVDLGEVNGHCFFNVASIGFSAELAGELKAEAKKHFGTLGYAVAALGLLRRARPFSAWLAHDGGEQRVRTIQVSVGNGRHYGGGMTVAEDARPDDGVLHVYSLELRHWWQLVALLPWLRRGTQGQWREVRAFRTTDLVLRTRKPRPVNTDGELTTHTPAHFRVHPAALRVFAPPGETGT</sequence>
<protein>
    <submittedName>
        <fullName evidence="7">Lipid kinase</fullName>
    </submittedName>
</protein>
<dbReference type="InterPro" id="IPR016064">
    <property type="entry name" value="NAD/diacylglycerol_kinase_sf"/>
</dbReference>
<evidence type="ECO:0000256" key="5">
    <source>
        <dbReference type="SAM" id="MobiDB-lite"/>
    </source>
</evidence>
<dbReference type="GO" id="GO:0005524">
    <property type="term" value="F:ATP binding"/>
    <property type="evidence" value="ECO:0007669"/>
    <property type="project" value="UniProtKB-KW"/>
</dbReference>
<dbReference type="PANTHER" id="PTHR12358:SF54">
    <property type="entry name" value="SPHINGOSINE KINASE RELATED PROTEIN"/>
    <property type="match status" value="1"/>
</dbReference>
<dbReference type="Gene3D" id="2.60.200.40">
    <property type="match status" value="1"/>
</dbReference>
<keyword evidence="1" id="KW-0808">Transferase</keyword>
<keyword evidence="2" id="KW-0547">Nucleotide-binding</keyword>
<dbReference type="InterPro" id="IPR050187">
    <property type="entry name" value="Lipid_Phosphate_FormReg"/>
</dbReference>
<reference evidence="8" key="1">
    <citation type="submission" date="2018-06" db="EMBL/GenBank/DDBJ databases">
        <authorList>
            <person name="Khan S.A."/>
        </authorList>
    </citation>
    <scope>NUCLEOTIDE SEQUENCE [LARGE SCALE GENOMIC DNA]</scope>
    <source>
        <strain evidence="8">DB-1506</strain>
    </source>
</reference>
<accession>A0A327M797</accession>
<evidence type="ECO:0000313" key="8">
    <source>
        <dbReference type="Proteomes" id="UP000249065"/>
    </source>
</evidence>
<dbReference type="InterPro" id="IPR017438">
    <property type="entry name" value="ATP-NAD_kinase_N"/>
</dbReference>
<dbReference type="NCBIfam" id="NF009604">
    <property type="entry name" value="PRK13057.1"/>
    <property type="match status" value="1"/>
</dbReference>
<dbReference type="InterPro" id="IPR001206">
    <property type="entry name" value="Diacylglycerol_kinase_cat_dom"/>
</dbReference>
<organism evidence="7 8">
    <name type="scientific">Roseicella frigidaeris</name>
    <dbReference type="NCBI Taxonomy" id="2230885"/>
    <lineage>
        <taxon>Bacteria</taxon>
        <taxon>Pseudomonadati</taxon>
        <taxon>Pseudomonadota</taxon>
        <taxon>Alphaproteobacteria</taxon>
        <taxon>Acetobacterales</taxon>
        <taxon>Roseomonadaceae</taxon>
        <taxon>Roseicella</taxon>
    </lineage>
</organism>
<dbReference type="InterPro" id="IPR005218">
    <property type="entry name" value="Diacylglycerol/lipid_kinase"/>
</dbReference>
<comment type="caution">
    <text evidence="7">The sequence shown here is derived from an EMBL/GenBank/DDBJ whole genome shotgun (WGS) entry which is preliminary data.</text>
</comment>
<keyword evidence="4" id="KW-0067">ATP-binding</keyword>
<evidence type="ECO:0000259" key="6">
    <source>
        <dbReference type="PROSITE" id="PS50146"/>
    </source>
</evidence>
<gene>
    <name evidence="7" type="ORF">DOO78_14775</name>
</gene>
<dbReference type="SMART" id="SM00046">
    <property type="entry name" value="DAGKc"/>
    <property type="match status" value="1"/>
</dbReference>
<evidence type="ECO:0000256" key="2">
    <source>
        <dbReference type="ARBA" id="ARBA00022741"/>
    </source>
</evidence>
<dbReference type="Pfam" id="PF19279">
    <property type="entry name" value="YegS_C"/>
    <property type="match status" value="1"/>
</dbReference>
<evidence type="ECO:0000256" key="4">
    <source>
        <dbReference type="ARBA" id="ARBA00022840"/>
    </source>
</evidence>
<evidence type="ECO:0000313" key="7">
    <source>
        <dbReference type="EMBL" id="RAI58345.1"/>
    </source>
</evidence>
<dbReference type="PANTHER" id="PTHR12358">
    <property type="entry name" value="SPHINGOSINE KINASE"/>
    <property type="match status" value="1"/>
</dbReference>
<dbReference type="PROSITE" id="PS50146">
    <property type="entry name" value="DAGK"/>
    <property type="match status" value="1"/>
</dbReference>
<dbReference type="InterPro" id="IPR045540">
    <property type="entry name" value="YegS/DAGK_C"/>
</dbReference>
<dbReference type="OrthoDB" id="142078at2"/>
<keyword evidence="3 7" id="KW-0418">Kinase</keyword>
<feature type="region of interest" description="Disordered" evidence="5">
    <location>
        <begin position="1"/>
        <end position="20"/>
    </location>
</feature>
<proteinExistence type="predicted"/>
<dbReference type="NCBIfam" id="TIGR00147">
    <property type="entry name" value="YegS/Rv2252/BmrU family lipid kinase"/>
    <property type="match status" value="1"/>
</dbReference>
<dbReference type="SUPFAM" id="SSF111331">
    <property type="entry name" value="NAD kinase/diacylglycerol kinase-like"/>
    <property type="match status" value="1"/>
</dbReference>
<dbReference type="EMBL" id="QLIX01000010">
    <property type="protein sequence ID" value="RAI58345.1"/>
    <property type="molecule type" value="Genomic_DNA"/>
</dbReference>
<feature type="domain" description="DAGKc" evidence="6">
    <location>
        <begin position="42"/>
        <end position="175"/>
    </location>
</feature>
<dbReference type="Proteomes" id="UP000249065">
    <property type="component" value="Unassembled WGS sequence"/>
</dbReference>
<dbReference type="GO" id="GO:0008654">
    <property type="term" value="P:phospholipid biosynthetic process"/>
    <property type="evidence" value="ECO:0007669"/>
    <property type="project" value="InterPro"/>
</dbReference>
<evidence type="ECO:0000256" key="1">
    <source>
        <dbReference type="ARBA" id="ARBA00022679"/>
    </source>
</evidence>
<dbReference type="AlphaFoldDB" id="A0A327M797"/>
<evidence type="ECO:0000256" key="3">
    <source>
        <dbReference type="ARBA" id="ARBA00022777"/>
    </source>
</evidence>
<keyword evidence="8" id="KW-1185">Reference proteome</keyword>
<name>A0A327M797_9PROT</name>
<dbReference type="GO" id="GO:0016301">
    <property type="term" value="F:kinase activity"/>
    <property type="evidence" value="ECO:0007669"/>
    <property type="project" value="UniProtKB-KW"/>
</dbReference>